<evidence type="ECO:0000313" key="9">
    <source>
        <dbReference type="EMBL" id="GAA0164518.1"/>
    </source>
</evidence>
<sequence length="108" mass="12313">MFRALSTRPNRNEYKELDEIQPTSSSSDPKFTRSTSVPDGKISSQSETNKKPNILHEKQANKVAKLHPIFALFSSTKRSKKATTKPEFQRYVEYLKEGGTLTHIKESL</sequence>
<dbReference type="PROSITE" id="PS50957">
    <property type="entry name" value="JOSEPHIN"/>
    <property type="match status" value="1"/>
</dbReference>
<dbReference type="Proteomes" id="UP001454036">
    <property type="component" value="Unassembled WGS sequence"/>
</dbReference>
<dbReference type="PANTHER" id="PTHR35291:SF3">
    <property type="entry name" value="PROTEIN SHROOM-LIKE"/>
    <property type="match status" value="1"/>
</dbReference>
<dbReference type="GO" id="GO:0004843">
    <property type="term" value="F:cysteine-type deubiquitinase activity"/>
    <property type="evidence" value="ECO:0007669"/>
    <property type="project" value="UniProtKB-EC"/>
</dbReference>
<keyword evidence="4" id="KW-0833">Ubl conjugation pathway</keyword>
<dbReference type="PANTHER" id="PTHR35291">
    <property type="entry name" value="PROTEIN SHROOM-LIKE"/>
    <property type="match status" value="1"/>
</dbReference>
<dbReference type="EC" id="3.4.19.12" evidence="2"/>
<evidence type="ECO:0000256" key="1">
    <source>
        <dbReference type="ARBA" id="ARBA00000707"/>
    </source>
</evidence>
<dbReference type="GO" id="GO:0006508">
    <property type="term" value="P:proteolysis"/>
    <property type="evidence" value="ECO:0007669"/>
    <property type="project" value="UniProtKB-KW"/>
</dbReference>
<dbReference type="AlphaFoldDB" id="A0AAV3QN40"/>
<accession>A0AAV3QN40</accession>
<protein>
    <recommendedName>
        <fullName evidence="2">ubiquitinyl hydrolase 1</fullName>
        <ecNumber evidence="2">3.4.19.12</ecNumber>
    </recommendedName>
</protein>
<comment type="caution">
    <text evidence="9">The sequence shown here is derived from an EMBL/GenBank/DDBJ whole genome shotgun (WGS) entry which is preliminary data.</text>
</comment>
<evidence type="ECO:0000256" key="4">
    <source>
        <dbReference type="ARBA" id="ARBA00022786"/>
    </source>
</evidence>
<comment type="caution">
    <text evidence="6">Lacks conserved residue(s) required for the propagation of feature annotation.</text>
</comment>
<evidence type="ECO:0000256" key="7">
    <source>
        <dbReference type="SAM" id="MobiDB-lite"/>
    </source>
</evidence>
<evidence type="ECO:0000256" key="6">
    <source>
        <dbReference type="PROSITE-ProRule" id="PRU00331"/>
    </source>
</evidence>
<organism evidence="9 10">
    <name type="scientific">Lithospermum erythrorhizon</name>
    <name type="common">Purple gromwell</name>
    <name type="synonym">Lithospermum officinale var. erythrorhizon</name>
    <dbReference type="NCBI Taxonomy" id="34254"/>
    <lineage>
        <taxon>Eukaryota</taxon>
        <taxon>Viridiplantae</taxon>
        <taxon>Streptophyta</taxon>
        <taxon>Embryophyta</taxon>
        <taxon>Tracheophyta</taxon>
        <taxon>Spermatophyta</taxon>
        <taxon>Magnoliopsida</taxon>
        <taxon>eudicotyledons</taxon>
        <taxon>Gunneridae</taxon>
        <taxon>Pentapetalae</taxon>
        <taxon>asterids</taxon>
        <taxon>lamiids</taxon>
        <taxon>Boraginales</taxon>
        <taxon>Boraginaceae</taxon>
        <taxon>Boraginoideae</taxon>
        <taxon>Lithospermeae</taxon>
        <taxon>Lithospermum</taxon>
    </lineage>
</organism>
<evidence type="ECO:0000256" key="2">
    <source>
        <dbReference type="ARBA" id="ARBA00012759"/>
    </source>
</evidence>
<name>A0AAV3QN40_LITER</name>
<proteinExistence type="predicted"/>
<evidence type="ECO:0000256" key="3">
    <source>
        <dbReference type="ARBA" id="ARBA00022670"/>
    </source>
</evidence>
<comment type="catalytic activity">
    <reaction evidence="1">
        <text>Thiol-dependent hydrolysis of ester, thioester, amide, peptide and isopeptide bonds formed by the C-terminal Gly of ubiquitin (a 76-residue protein attached to proteins as an intracellular targeting signal).</text>
        <dbReference type="EC" id="3.4.19.12"/>
    </reaction>
</comment>
<evidence type="ECO:0000313" key="10">
    <source>
        <dbReference type="Proteomes" id="UP001454036"/>
    </source>
</evidence>
<evidence type="ECO:0000259" key="8">
    <source>
        <dbReference type="PROSITE" id="PS50957"/>
    </source>
</evidence>
<feature type="compositionally biased region" description="Polar residues" evidence="7">
    <location>
        <begin position="21"/>
        <end position="47"/>
    </location>
</feature>
<evidence type="ECO:0000256" key="5">
    <source>
        <dbReference type="ARBA" id="ARBA00022801"/>
    </source>
</evidence>
<dbReference type="InterPro" id="IPR006155">
    <property type="entry name" value="Josephin"/>
</dbReference>
<keyword evidence="5" id="KW-0378">Hydrolase</keyword>
<reference evidence="9 10" key="1">
    <citation type="submission" date="2024-01" db="EMBL/GenBank/DDBJ databases">
        <title>The complete chloroplast genome sequence of Lithospermum erythrorhizon: insights into the phylogenetic relationship among Boraginaceae species and the maternal lineages of purple gromwells.</title>
        <authorList>
            <person name="Okada T."/>
            <person name="Watanabe K."/>
        </authorList>
    </citation>
    <scope>NUCLEOTIDE SEQUENCE [LARGE SCALE GENOMIC DNA]</scope>
</reference>
<dbReference type="GO" id="GO:0016579">
    <property type="term" value="P:protein deubiquitination"/>
    <property type="evidence" value="ECO:0007669"/>
    <property type="project" value="InterPro"/>
</dbReference>
<dbReference type="EMBL" id="BAABME010021905">
    <property type="protein sequence ID" value="GAA0164518.1"/>
    <property type="molecule type" value="Genomic_DNA"/>
</dbReference>
<gene>
    <name evidence="9" type="ORF">LIER_39807</name>
</gene>
<feature type="region of interest" description="Disordered" evidence="7">
    <location>
        <begin position="1"/>
        <end position="54"/>
    </location>
</feature>
<feature type="domain" description="Josephin" evidence="8">
    <location>
        <begin position="51"/>
        <end position="108"/>
    </location>
</feature>
<keyword evidence="10" id="KW-1185">Reference proteome</keyword>
<keyword evidence="3" id="KW-0645">Protease</keyword>